<dbReference type="InterPro" id="IPR054191">
    <property type="entry name" value="DUF6896"/>
</dbReference>
<evidence type="ECO:0000313" key="2">
    <source>
        <dbReference type="EMBL" id="MBO2011638.1"/>
    </source>
</evidence>
<name>A0ABS3QK52_9BACT</name>
<protein>
    <recommendedName>
        <fullName evidence="1">DUF6896 domain-containing protein</fullName>
    </recommendedName>
</protein>
<reference evidence="2 3" key="1">
    <citation type="submission" date="2021-03" db="EMBL/GenBank/DDBJ databases">
        <authorList>
            <person name="Kim M.K."/>
        </authorList>
    </citation>
    <scope>NUCLEOTIDE SEQUENCE [LARGE SCALE GENOMIC DNA]</scope>
    <source>
        <strain evidence="2 3">BT442</strain>
    </source>
</reference>
<keyword evidence="3" id="KW-1185">Reference proteome</keyword>
<dbReference type="Pfam" id="PF21837">
    <property type="entry name" value="DUF6896"/>
    <property type="match status" value="1"/>
</dbReference>
<dbReference type="Proteomes" id="UP000664369">
    <property type="component" value="Unassembled WGS sequence"/>
</dbReference>
<evidence type="ECO:0000313" key="3">
    <source>
        <dbReference type="Proteomes" id="UP000664369"/>
    </source>
</evidence>
<proteinExistence type="predicted"/>
<comment type="caution">
    <text evidence="2">The sequence shown here is derived from an EMBL/GenBank/DDBJ whole genome shotgun (WGS) entry which is preliminary data.</text>
</comment>
<organism evidence="2 3">
    <name type="scientific">Hymenobacter negativus</name>
    <dbReference type="NCBI Taxonomy" id="2795026"/>
    <lineage>
        <taxon>Bacteria</taxon>
        <taxon>Pseudomonadati</taxon>
        <taxon>Bacteroidota</taxon>
        <taxon>Cytophagia</taxon>
        <taxon>Cytophagales</taxon>
        <taxon>Hymenobacteraceae</taxon>
        <taxon>Hymenobacter</taxon>
    </lineage>
</organism>
<dbReference type="EMBL" id="JAGETZ010000012">
    <property type="protein sequence ID" value="MBO2011638.1"/>
    <property type="molecule type" value="Genomic_DNA"/>
</dbReference>
<evidence type="ECO:0000259" key="1">
    <source>
        <dbReference type="Pfam" id="PF21837"/>
    </source>
</evidence>
<dbReference type="RefSeq" id="WP_208177332.1">
    <property type="nucleotide sequence ID" value="NZ_JAGETZ010000012.1"/>
</dbReference>
<accession>A0ABS3QK52</accession>
<sequence>MTTNFIEKNIDTFIVIIQAFTDDAKSLVKKLSQKYNLEIDDKMPANSFFKLKSQIQNGYIDKQWSYFLHGYECRFKHENGNIIDVVLTFENEYGALDPYFLGRYIRTNPKHTNVSTRIQNEFKDGLKIIKVLRENNLLLTINNQAGVIIEFENDEAIYVQQTFEGIKLKK</sequence>
<gene>
    <name evidence="2" type="ORF">J4E00_21415</name>
</gene>
<feature type="domain" description="DUF6896" evidence="1">
    <location>
        <begin position="14"/>
        <end position="125"/>
    </location>
</feature>